<evidence type="ECO:0000256" key="1">
    <source>
        <dbReference type="SAM" id="MobiDB-lite"/>
    </source>
</evidence>
<proteinExistence type="predicted"/>
<feature type="compositionally biased region" description="Basic and acidic residues" evidence="1">
    <location>
        <begin position="1"/>
        <end position="10"/>
    </location>
</feature>
<keyword evidence="3" id="KW-1185">Reference proteome</keyword>
<evidence type="ECO:0000313" key="2">
    <source>
        <dbReference type="EMBL" id="CAB1416351.1"/>
    </source>
</evidence>
<organism evidence="2 3">
    <name type="scientific">Pleuronectes platessa</name>
    <name type="common">European plaice</name>
    <dbReference type="NCBI Taxonomy" id="8262"/>
    <lineage>
        <taxon>Eukaryota</taxon>
        <taxon>Metazoa</taxon>
        <taxon>Chordata</taxon>
        <taxon>Craniata</taxon>
        <taxon>Vertebrata</taxon>
        <taxon>Euteleostomi</taxon>
        <taxon>Actinopterygii</taxon>
        <taxon>Neopterygii</taxon>
        <taxon>Teleostei</taxon>
        <taxon>Neoteleostei</taxon>
        <taxon>Acanthomorphata</taxon>
        <taxon>Carangaria</taxon>
        <taxon>Pleuronectiformes</taxon>
        <taxon>Pleuronectoidei</taxon>
        <taxon>Pleuronectidae</taxon>
        <taxon>Pleuronectes</taxon>
    </lineage>
</organism>
<sequence>MAPPHTDRPQPRSGGCKHSAPGWSSDACQMLSGGWRHVVQICAPQVWPIAGLMESGCQVQEKRHESVRFQPVCLSGLNQSHKGGTQCQRDSVAACQGKHFMNLVSLAAVNASCAVVPCTPRGQTLSFMLVSYSTQSWVEVVRVTSPVADP</sequence>
<evidence type="ECO:0000313" key="3">
    <source>
        <dbReference type="Proteomes" id="UP001153269"/>
    </source>
</evidence>
<comment type="caution">
    <text evidence="2">The sequence shown here is derived from an EMBL/GenBank/DDBJ whole genome shotgun (WGS) entry which is preliminary data.</text>
</comment>
<accession>A0A9N7TPT5</accession>
<reference evidence="2" key="1">
    <citation type="submission" date="2020-03" db="EMBL/GenBank/DDBJ databases">
        <authorList>
            <person name="Weist P."/>
        </authorList>
    </citation>
    <scope>NUCLEOTIDE SEQUENCE</scope>
</reference>
<dbReference type="Proteomes" id="UP001153269">
    <property type="component" value="Unassembled WGS sequence"/>
</dbReference>
<feature type="region of interest" description="Disordered" evidence="1">
    <location>
        <begin position="1"/>
        <end position="20"/>
    </location>
</feature>
<protein>
    <submittedName>
        <fullName evidence="2">Uncharacterized protein</fullName>
    </submittedName>
</protein>
<dbReference type="EMBL" id="CADEAL010000203">
    <property type="protein sequence ID" value="CAB1416351.1"/>
    <property type="molecule type" value="Genomic_DNA"/>
</dbReference>
<dbReference type="AlphaFoldDB" id="A0A9N7TPT5"/>
<name>A0A9N7TPT5_PLEPL</name>
<gene>
    <name evidence="2" type="ORF">PLEPLA_LOCUS4142</name>
</gene>